<gene>
    <name evidence="1" type="ORF">FH608_016580</name>
</gene>
<reference evidence="1 2" key="1">
    <citation type="submission" date="2019-10" db="EMBL/GenBank/DDBJ databases">
        <title>Nonomuraea sp. nov., isolated from Phyllanthus amarus.</title>
        <authorList>
            <person name="Klykleung N."/>
            <person name="Tanasupawat S."/>
        </authorList>
    </citation>
    <scope>NUCLEOTIDE SEQUENCE [LARGE SCALE GENOMIC DNA]</scope>
    <source>
        <strain evidence="1 2">PA1-10</strain>
    </source>
</reference>
<dbReference type="GO" id="GO:0003700">
    <property type="term" value="F:DNA-binding transcription factor activity"/>
    <property type="evidence" value="ECO:0007669"/>
    <property type="project" value="TreeGrafter"/>
</dbReference>
<dbReference type="EMBL" id="VDLX02000005">
    <property type="protein sequence ID" value="KAB8194945.1"/>
    <property type="molecule type" value="Genomic_DNA"/>
</dbReference>
<dbReference type="Gene3D" id="1.10.10.10">
    <property type="entry name" value="Winged helix-like DNA-binding domain superfamily/Winged helix DNA-binding domain"/>
    <property type="match status" value="1"/>
</dbReference>
<dbReference type="PANTHER" id="PTHR33221:SF13">
    <property type="entry name" value="TRANSCRIPTIONAL REGULATOR-RELATED"/>
    <property type="match status" value="1"/>
</dbReference>
<dbReference type="Pfam" id="PF02082">
    <property type="entry name" value="Rrf2"/>
    <property type="match status" value="1"/>
</dbReference>
<dbReference type="InterPro" id="IPR036388">
    <property type="entry name" value="WH-like_DNA-bd_sf"/>
</dbReference>
<comment type="caution">
    <text evidence="1">The sequence shown here is derived from an EMBL/GenBank/DDBJ whole genome shotgun (WGS) entry which is preliminary data.</text>
</comment>
<dbReference type="AlphaFoldDB" id="A0A5C4WLL0"/>
<dbReference type="NCBIfam" id="TIGR00738">
    <property type="entry name" value="rrf2_super"/>
    <property type="match status" value="1"/>
</dbReference>
<dbReference type="PROSITE" id="PS51197">
    <property type="entry name" value="HTH_RRF2_2"/>
    <property type="match status" value="1"/>
</dbReference>
<proteinExistence type="predicted"/>
<evidence type="ECO:0000313" key="1">
    <source>
        <dbReference type="EMBL" id="KAB8194945.1"/>
    </source>
</evidence>
<dbReference type="PANTHER" id="PTHR33221">
    <property type="entry name" value="WINGED HELIX-TURN-HELIX TRANSCRIPTIONAL REGULATOR, RRF2 FAMILY"/>
    <property type="match status" value="1"/>
</dbReference>
<organism evidence="1 2">
    <name type="scientific">Nonomuraea phyllanthi</name>
    <dbReference type="NCBI Taxonomy" id="2219224"/>
    <lineage>
        <taxon>Bacteria</taxon>
        <taxon>Bacillati</taxon>
        <taxon>Actinomycetota</taxon>
        <taxon>Actinomycetes</taxon>
        <taxon>Streptosporangiales</taxon>
        <taxon>Streptosporangiaceae</taxon>
        <taxon>Nonomuraea</taxon>
    </lineage>
</organism>
<dbReference type="InterPro" id="IPR030489">
    <property type="entry name" value="TR_Rrf2-type_CS"/>
</dbReference>
<dbReference type="InterPro" id="IPR000944">
    <property type="entry name" value="Tscrpt_reg_Rrf2"/>
</dbReference>
<protein>
    <submittedName>
        <fullName evidence="1">Rrf2 family transcriptional regulator</fullName>
    </submittedName>
</protein>
<keyword evidence="2" id="KW-1185">Reference proteome</keyword>
<dbReference type="Proteomes" id="UP000312512">
    <property type="component" value="Unassembled WGS sequence"/>
</dbReference>
<dbReference type="SUPFAM" id="SSF46785">
    <property type="entry name" value="Winged helix' DNA-binding domain"/>
    <property type="match status" value="1"/>
</dbReference>
<accession>A0A5C4WLL0</accession>
<dbReference type="GO" id="GO:0005829">
    <property type="term" value="C:cytosol"/>
    <property type="evidence" value="ECO:0007669"/>
    <property type="project" value="TreeGrafter"/>
</dbReference>
<sequence length="157" mass="16931">MNAGVEWALHSCLNLTWIEPGETVTATKLAAFYDLPAAYLNKQLQALAKAGILASTSGPRGGFRLARRPEDITLLDVVTAIEGREEAFRCNEILRQGPGGRADVDYRAACLISQAMSGAELAWRKELAGRTIADLKAAVEVAFPSTPESTRHHLANV</sequence>
<dbReference type="PROSITE" id="PS01332">
    <property type="entry name" value="HTH_RRF2_1"/>
    <property type="match status" value="1"/>
</dbReference>
<name>A0A5C4WLL0_9ACTN</name>
<dbReference type="OrthoDB" id="9808360at2"/>
<evidence type="ECO:0000313" key="2">
    <source>
        <dbReference type="Proteomes" id="UP000312512"/>
    </source>
</evidence>
<dbReference type="InterPro" id="IPR036390">
    <property type="entry name" value="WH_DNA-bd_sf"/>
</dbReference>